<dbReference type="Proteomes" id="UP000620075">
    <property type="component" value="Unassembled WGS sequence"/>
</dbReference>
<evidence type="ECO:0000259" key="1">
    <source>
        <dbReference type="Pfam" id="PF01637"/>
    </source>
</evidence>
<evidence type="ECO:0000313" key="3">
    <source>
        <dbReference type="EMBL" id="MBJ7601810.1"/>
    </source>
</evidence>
<dbReference type="Gene3D" id="3.40.50.300">
    <property type="entry name" value="P-loop containing nucleotide triphosphate hydrolases"/>
    <property type="match status" value="1"/>
</dbReference>
<feature type="domain" description="ATPase" evidence="1">
    <location>
        <begin position="3"/>
        <end position="205"/>
    </location>
</feature>
<dbReference type="GO" id="GO:0005524">
    <property type="term" value="F:ATP binding"/>
    <property type="evidence" value="ECO:0007669"/>
    <property type="project" value="UniProtKB-KW"/>
</dbReference>
<feature type="domain" description="DUF234" evidence="2">
    <location>
        <begin position="312"/>
        <end position="406"/>
    </location>
</feature>
<dbReference type="InterPro" id="IPR011579">
    <property type="entry name" value="ATPase_dom"/>
</dbReference>
<dbReference type="EMBL" id="JAEKNQ010000008">
    <property type="protein sequence ID" value="MBJ7601810.1"/>
    <property type="molecule type" value="Genomic_DNA"/>
</dbReference>
<dbReference type="PANTHER" id="PTHR34704:SF1">
    <property type="entry name" value="ATPASE"/>
    <property type="match status" value="1"/>
</dbReference>
<gene>
    <name evidence="3" type="ORF">JF888_01215</name>
</gene>
<reference evidence="3 4" key="1">
    <citation type="submission" date="2020-10" db="EMBL/GenBank/DDBJ databases">
        <title>Ca. Dormibacterota MAGs.</title>
        <authorList>
            <person name="Montgomery K."/>
        </authorList>
    </citation>
    <scope>NUCLEOTIDE SEQUENCE [LARGE SCALE GENOMIC DNA]</scope>
    <source>
        <strain evidence="3">SC8811_S16_3</strain>
    </source>
</reference>
<proteinExistence type="predicted"/>
<dbReference type="Pfam" id="PF03008">
    <property type="entry name" value="DUF234"/>
    <property type="match status" value="1"/>
</dbReference>
<name>A0A934KBK7_9BACT</name>
<dbReference type="InterPro" id="IPR004256">
    <property type="entry name" value="DUF234"/>
</dbReference>
<comment type="caution">
    <text evidence="3">The sequence shown here is derived from an EMBL/GenBank/DDBJ whole genome shotgun (WGS) entry which is preliminary data.</text>
</comment>
<accession>A0A934KBK7</accession>
<organism evidence="3 4">
    <name type="scientific">Candidatus Dormiibacter inghamiae</name>
    <dbReference type="NCBI Taxonomy" id="3127013"/>
    <lineage>
        <taxon>Bacteria</taxon>
        <taxon>Bacillati</taxon>
        <taxon>Candidatus Dormiibacterota</taxon>
        <taxon>Candidatus Dormibacteria</taxon>
        <taxon>Candidatus Dormibacterales</taxon>
        <taxon>Candidatus Dormibacteraceae</taxon>
        <taxon>Candidatus Dormiibacter</taxon>
    </lineage>
</organism>
<dbReference type="Pfam" id="PF01637">
    <property type="entry name" value="ATPase_2"/>
    <property type="match status" value="1"/>
</dbReference>
<dbReference type="RefSeq" id="WP_338176179.1">
    <property type="nucleotide sequence ID" value="NZ_JAEKNQ010000008.1"/>
</dbReference>
<dbReference type="InterPro" id="IPR027417">
    <property type="entry name" value="P-loop_NTPase"/>
</dbReference>
<sequence>MPFVNREDELQQLERWWARSGGALGLVWGRRRVGKTALLQRFAEGRRAVFHTATGRPVPDELRVLSKAAGPLLAYGIRDLAARPFADWADAFEALASAAEAGPLLVVIDEFPELLAIVPELPSVLRAIWDRLQPRTQLKLLLSGSAVRTIEAMQEQRAPLYGRLDLTLLLHPFRPHEAAKMLPALKPADRALVWGLVGGVPLYLEWWDQRLNLRQNLAELACTPGGRLLTEGSFLLATEGDLGGLGRRVLFAIAAARTKHNEIADAVGADPTRTLERLVDLRLVERVTPVTEEPSRTRRKIYRIADNFLAFWLSVLDRYRAEIDRGLGRSILPVLISDLDDHLGPRWEEAFRLHLRRLAELNELGEGIVAVGPFWTAAENPVEIDAVALAGRDRSAAVVGEAKWARQVDGATIRRELERKAESLPKVRGDLRFAVCARERVARPTEVLAITAAEIFSG</sequence>
<keyword evidence="3" id="KW-0547">Nucleotide-binding</keyword>
<dbReference type="SUPFAM" id="SSF52540">
    <property type="entry name" value="P-loop containing nucleoside triphosphate hydrolases"/>
    <property type="match status" value="1"/>
</dbReference>
<dbReference type="AlphaFoldDB" id="A0A934KBK7"/>
<evidence type="ECO:0000313" key="4">
    <source>
        <dbReference type="Proteomes" id="UP000620075"/>
    </source>
</evidence>
<keyword evidence="3" id="KW-0067">ATP-binding</keyword>
<evidence type="ECO:0000259" key="2">
    <source>
        <dbReference type="Pfam" id="PF03008"/>
    </source>
</evidence>
<protein>
    <submittedName>
        <fullName evidence="3">ATP-binding protein</fullName>
    </submittedName>
</protein>
<dbReference type="PANTHER" id="PTHR34704">
    <property type="entry name" value="ATPASE"/>
    <property type="match status" value="1"/>
</dbReference>